<keyword evidence="5 9" id="KW-0798">TonB box</keyword>
<evidence type="ECO:0000256" key="5">
    <source>
        <dbReference type="ARBA" id="ARBA00023077"/>
    </source>
</evidence>
<evidence type="ECO:0000256" key="10">
    <source>
        <dbReference type="SAM" id="SignalP"/>
    </source>
</evidence>
<keyword evidence="14" id="KW-1185">Reference proteome</keyword>
<dbReference type="InterPro" id="IPR023996">
    <property type="entry name" value="TonB-dep_OMP_SusC/RagA"/>
</dbReference>
<dbReference type="InterPro" id="IPR036942">
    <property type="entry name" value="Beta-barrel_TonB_sf"/>
</dbReference>
<dbReference type="InterPro" id="IPR012910">
    <property type="entry name" value="Plug_dom"/>
</dbReference>
<keyword evidence="7 8" id="KW-0998">Cell outer membrane</keyword>
<feature type="domain" description="TonB-dependent receptor-like beta-barrel" evidence="11">
    <location>
        <begin position="378"/>
        <end position="939"/>
    </location>
</feature>
<dbReference type="Pfam" id="PF00593">
    <property type="entry name" value="TonB_dep_Rec_b-barrel"/>
    <property type="match status" value="1"/>
</dbReference>
<evidence type="ECO:0000259" key="11">
    <source>
        <dbReference type="Pfam" id="PF00593"/>
    </source>
</evidence>
<dbReference type="Gene3D" id="2.170.130.10">
    <property type="entry name" value="TonB-dependent receptor, plug domain"/>
    <property type="match status" value="1"/>
</dbReference>
<dbReference type="InParanoid" id="A0A1Y2PHH2"/>
<evidence type="ECO:0000256" key="8">
    <source>
        <dbReference type="PROSITE-ProRule" id="PRU01360"/>
    </source>
</evidence>
<dbReference type="STRING" id="1635173.WH52_02110"/>
<evidence type="ECO:0000256" key="2">
    <source>
        <dbReference type="ARBA" id="ARBA00022448"/>
    </source>
</evidence>
<evidence type="ECO:0000256" key="3">
    <source>
        <dbReference type="ARBA" id="ARBA00022452"/>
    </source>
</evidence>
<dbReference type="Gene3D" id="2.40.170.20">
    <property type="entry name" value="TonB-dependent receptor, beta-barrel domain"/>
    <property type="match status" value="1"/>
</dbReference>
<dbReference type="GO" id="GO:0009279">
    <property type="term" value="C:cell outer membrane"/>
    <property type="evidence" value="ECO:0007669"/>
    <property type="project" value="UniProtKB-SubCell"/>
</dbReference>
<comment type="caution">
    <text evidence="13">The sequence shown here is derived from an EMBL/GenBank/DDBJ whole genome shotgun (WGS) entry which is preliminary data.</text>
</comment>
<dbReference type="SUPFAM" id="SSF56935">
    <property type="entry name" value="Porins"/>
    <property type="match status" value="1"/>
</dbReference>
<keyword evidence="4 8" id="KW-0812">Transmembrane</keyword>
<dbReference type="InterPro" id="IPR000531">
    <property type="entry name" value="Beta-barrel_TonB"/>
</dbReference>
<evidence type="ECO:0000313" key="13">
    <source>
        <dbReference type="EMBL" id="OSY89451.1"/>
    </source>
</evidence>
<feature type="chain" id="PRO_5013299668" evidence="10">
    <location>
        <begin position="22"/>
        <end position="976"/>
    </location>
</feature>
<keyword evidence="6 8" id="KW-0472">Membrane</keyword>
<evidence type="ECO:0000259" key="12">
    <source>
        <dbReference type="Pfam" id="PF07715"/>
    </source>
</evidence>
<evidence type="ECO:0000256" key="1">
    <source>
        <dbReference type="ARBA" id="ARBA00004571"/>
    </source>
</evidence>
<feature type="signal peptide" evidence="10">
    <location>
        <begin position="1"/>
        <end position="21"/>
    </location>
</feature>
<keyword evidence="13" id="KW-0675">Receptor</keyword>
<evidence type="ECO:0000256" key="6">
    <source>
        <dbReference type="ARBA" id="ARBA00023136"/>
    </source>
</evidence>
<organism evidence="13 14">
    <name type="scientific">Tenacibaculum holothuriorum</name>
    <dbReference type="NCBI Taxonomy" id="1635173"/>
    <lineage>
        <taxon>Bacteria</taxon>
        <taxon>Pseudomonadati</taxon>
        <taxon>Bacteroidota</taxon>
        <taxon>Flavobacteriia</taxon>
        <taxon>Flavobacteriales</taxon>
        <taxon>Flavobacteriaceae</taxon>
        <taxon>Tenacibaculum</taxon>
    </lineage>
</organism>
<comment type="similarity">
    <text evidence="8 9">Belongs to the TonB-dependent receptor family.</text>
</comment>
<reference evidence="13 14" key="1">
    <citation type="submission" date="2015-03" db="EMBL/GenBank/DDBJ databases">
        <title>Genome sequence of Tenacibaculum sp. S2-2, isolated from intestinal microbiota of sea cucumber, Apostichopus japonicas.</title>
        <authorList>
            <person name="Shao Z."/>
            <person name="Wang L."/>
            <person name="Li X."/>
        </authorList>
    </citation>
    <scope>NUCLEOTIDE SEQUENCE [LARGE SCALE GENOMIC DNA]</scope>
    <source>
        <strain evidence="13 14">S2-2</strain>
    </source>
</reference>
<accession>A0A1Y2PHH2</accession>
<dbReference type="RefSeq" id="WP_086029263.1">
    <property type="nucleotide sequence ID" value="NZ_LAPZ01000001.1"/>
</dbReference>
<dbReference type="InterPro" id="IPR039426">
    <property type="entry name" value="TonB-dep_rcpt-like"/>
</dbReference>
<dbReference type="Proteomes" id="UP000194221">
    <property type="component" value="Unassembled WGS sequence"/>
</dbReference>
<name>A0A1Y2PHH2_9FLAO</name>
<dbReference type="Pfam" id="PF13715">
    <property type="entry name" value="CarbopepD_reg_2"/>
    <property type="match status" value="1"/>
</dbReference>
<protein>
    <submittedName>
        <fullName evidence="13">TonB-dependent receptor</fullName>
    </submittedName>
</protein>
<feature type="domain" description="TonB-dependent receptor plug" evidence="12">
    <location>
        <begin position="115"/>
        <end position="229"/>
    </location>
</feature>
<dbReference type="SUPFAM" id="SSF49464">
    <property type="entry name" value="Carboxypeptidase regulatory domain-like"/>
    <property type="match status" value="1"/>
</dbReference>
<dbReference type="InterPro" id="IPR023997">
    <property type="entry name" value="TonB-dep_OMP_SusC/RagA_CS"/>
</dbReference>
<keyword evidence="3 8" id="KW-1134">Transmembrane beta strand</keyword>
<comment type="subcellular location">
    <subcellularLocation>
        <location evidence="1 8">Cell outer membrane</location>
        <topology evidence="1 8">Multi-pass membrane protein</topology>
    </subcellularLocation>
</comment>
<evidence type="ECO:0000256" key="7">
    <source>
        <dbReference type="ARBA" id="ARBA00023237"/>
    </source>
</evidence>
<dbReference type="PROSITE" id="PS52016">
    <property type="entry name" value="TONB_DEPENDENT_REC_3"/>
    <property type="match status" value="1"/>
</dbReference>
<sequence>MKDFKIFLFSILLLISSQMFAQQTLRGTVIEKSTGQGLPGASVVIKGTTKGTSSDFNGKFELNDVKSGDVLIFTSIGFINKEVTISNSYNITVSLEEDSQLLNEVVVVGYGTTTKKDATGSVESITSKGFTKGNIVTPENLLSGRVSGVSITTSGAPGSGSEIRIRGGSSLSASNSPLIIIDGLPIDNNGTTGSRGVLANINPNDIESFSVLKDASATAIYGSRASNGVIIITTKKGKSTFSFNYDVQYTFGEIKDRINVFSADAFRNIVQQQQPSMINQLGNSDTNWQNEVLRKSVSSLHNLSLRGTIFNTVPFRISAGFTNQEGNIITSDFKRNNASLSLTPSFFEDHLKVNFNVNRVHEFSRFGDSGQLGAALRYDPTHPVYDSSSRFGGFYQHLTTSNGTTIVENGTTNPVAALLQRTNLGQASRTYGNIQLDYKFHFLPELKAVLNLGYDETNGMGTDITTKTVPVTTSNPNFIGNESFSNQKRTNRLLDGYLNYKNNLTKNIIGDFTAGYSYQKFTNEGLNSGNRRDPNSEADPYTDDPLVLIGFFGRANLTFWDKYLVTLNYRRDGTSRFSEANRWGNFGGAAIAWKISEESFLKDSKIISDLKLRASYGTTGQQDIDARGLFLEKYRLGNNNSQYILGGNPITIAIPSAINPDIKWETTSTIEVGVDYGLFNNKFTGAVSAFQKNSTDLLFNDVSVADGSNFSNTITRNIGELQIRGLEFSINGDILKTEDFDWNFNFNGIIFDREIKELALGQDVRTGGIAGGTGNNIQLLREGFAPNSFYVLKQLYNADGTPIEGAYADLNGDNIINDDDRYLKGNPDADIVLGFQSNFNYKNFDLSFNLRANIGNYVYNNVNSARAQFDLLQDNAVLGNIPTSVLNTNFQTTADVITSDIYLEDASFVRMDNITLGYTFNPIKKFSNTSLRIWAGMQNVFIITDYSGLDPEVFGGIDNTIYPRPRNILLGANIKF</sequence>
<proteinExistence type="inferred from homology"/>
<evidence type="ECO:0000256" key="4">
    <source>
        <dbReference type="ARBA" id="ARBA00022692"/>
    </source>
</evidence>
<dbReference type="EMBL" id="LAPZ01000001">
    <property type="protein sequence ID" value="OSY89451.1"/>
    <property type="molecule type" value="Genomic_DNA"/>
</dbReference>
<dbReference type="InterPro" id="IPR008969">
    <property type="entry name" value="CarboxyPept-like_regulatory"/>
</dbReference>
<keyword evidence="2 8" id="KW-0813">Transport</keyword>
<dbReference type="InterPro" id="IPR037066">
    <property type="entry name" value="Plug_dom_sf"/>
</dbReference>
<evidence type="ECO:0000313" key="14">
    <source>
        <dbReference type="Proteomes" id="UP000194221"/>
    </source>
</evidence>
<dbReference type="NCBIfam" id="TIGR04057">
    <property type="entry name" value="SusC_RagA_signa"/>
    <property type="match status" value="1"/>
</dbReference>
<dbReference type="NCBIfam" id="TIGR04056">
    <property type="entry name" value="OMP_RagA_SusC"/>
    <property type="match status" value="1"/>
</dbReference>
<dbReference type="AlphaFoldDB" id="A0A1Y2PHH2"/>
<keyword evidence="10" id="KW-0732">Signal</keyword>
<gene>
    <name evidence="13" type="ORF">WH52_02110</name>
</gene>
<evidence type="ECO:0000256" key="9">
    <source>
        <dbReference type="RuleBase" id="RU003357"/>
    </source>
</evidence>
<dbReference type="OrthoDB" id="9768177at2"/>
<dbReference type="Gene3D" id="2.60.40.1120">
    <property type="entry name" value="Carboxypeptidase-like, regulatory domain"/>
    <property type="match status" value="1"/>
</dbReference>
<dbReference type="Pfam" id="PF07715">
    <property type="entry name" value="Plug"/>
    <property type="match status" value="1"/>
</dbReference>